<name>A0A6A4MQ91_LUPAL</name>
<gene>
    <name evidence="1" type="ORF">Lalb_Chr24g0396601</name>
</gene>
<organism evidence="1 2">
    <name type="scientific">Lupinus albus</name>
    <name type="common">White lupine</name>
    <name type="synonym">Lupinus termis</name>
    <dbReference type="NCBI Taxonomy" id="3870"/>
    <lineage>
        <taxon>Eukaryota</taxon>
        <taxon>Viridiplantae</taxon>
        <taxon>Streptophyta</taxon>
        <taxon>Embryophyta</taxon>
        <taxon>Tracheophyta</taxon>
        <taxon>Spermatophyta</taxon>
        <taxon>Magnoliopsida</taxon>
        <taxon>eudicotyledons</taxon>
        <taxon>Gunneridae</taxon>
        <taxon>Pentapetalae</taxon>
        <taxon>rosids</taxon>
        <taxon>fabids</taxon>
        <taxon>Fabales</taxon>
        <taxon>Fabaceae</taxon>
        <taxon>Papilionoideae</taxon>
        <taxon>50 kb inversion clade</taxon>
        <taxon>genistoids sensu lato</taxon>
        <taxon>core genistoids</taxon>
        <taxon>Genisteae</taxon>
        <taxon>Lupinus</taxon>
    </lineage>
</organism>
<sequence>MPQKFLIPPHISQVAPLIYHGSLIFYICNQVAPSTWNASLMKYINMIINVRRIEQPRRPSLKELE</sequence>
<evidence type="ECO:0000313" key="1">
    <source>
        <dbReference type="EMBL" id="KAE9585936.1"/>
    </source>
</evidence>
<keyword evidence="2" id="KW-1185">Reference proteome</keyword>
<dbReference type="EMBL" id="WOCE01000024">
    <property type="protein sequence ID" value="KAE9585936.1"/>
    <property type="molecule type" value="Genomic_DNA"/>
</dbReference>
<evidence type="ECO:0000313" key="2">
    <source>
        <dbReference type="Proteomes" id="UP000447434"/>
    </source>
</evidence>
<dbReference type="Proteomes" id="UP000447434">
    <property type="component" value="Chromosome 24"/>
</dbReference>
<dbReference type="AlphaFoldDB" id="A0A6A4MQ91"/>
<proteinExistence type="predicted"/>
<comment type="caution">
    <text evidence="1">The sequence shown here is derived from an EMBL/GenBank/DDBJ whole genome shotgun (WGS) entry which is preliminary data.</text>
</comment>
<protein>
    <submittedName>
        <fullName evidence="1">Uncharacterized protein</fullName>
    </submittedName>
</protein>
<accession>A0A6A4MQ91</accession>
<reference evidence="2" key="1">
    <citation type="journal article" date="2020" name="Nat. Commun.">
        <title>Genome sequence of the cluster root forming white lupin.</title>
        <authorList>
            <person name="Hufnagel B."/>
            <person name="Marques A."/>
            <person name="Soriano A."/>
            <person name="Marques L."/>
            <person name="Divol F."/>
            <person name="Doumas P."/>
            <person name="Sallet E."/>
            <person name="Mancinotti D."/>
            <person name="Carrere S."/>
            <person name="Marande W."/>
            <person name="Arribat S."/>
            <person name="Keller J."/>
            <person name="Huneau C."/>
            <person name="Blein T."/>
            <person name="Aime D."/>
            <person name="Laguerre M."/>
            <person name="Taylor J."/>
            <person name="Schubert V."/>
            <person name="Nelson M."/>
            <person name="Geu-Flores F."/>
            <person name="Crespi M."/>
            <person name="Gallardo-Guerrero K."/>
            <person name="Delaux P.-M."/>
            <person name="Salse J."/>
            <person name="Berges H."/>
            <person name="Guyot R."/>
            <person name="Gouzy J."/>
            <person name="Peret B."/>
        </authorList>
    </citation>
    <scope>NUCLEOTIDE SEQUENCE [LARGE SCALE GENOMIC DNA]</scope>
    <source>
        <strain evidence="2">cv. Amiga</strain>
    </source>
</reference>